<accession>A0A0V1L644</accession>
<dbReference type="EMBL" id="JYDW01000124">
    <property type="protein sequence ID" value="KRZ55017.1"/>
    <property type="molecule type" value="Genomic_DNA"/>
</dbReference>
<dbReference type="AlphaFoldDB" id="A0A0V1L644"/>
<comment type="caution">
    <text evidence="1">The sequence shown here is derived from an EMBL/GenBank/DDBJ whole genome shotgun (WGS) entry which is preliminary data.</text>
</comment>
<name>A0A0V1L644_9BILA</name>
<keyword evidence="2" id="KW-1185">Reference proteome</keyword>
<dbReference type="Proteomes" id="UP000054721">
    <property type="component" value="Unassembled WGS sequence"/>
</dbReference>
<gene>
    <name evidence="1" type="ORF">T02_588</name>
</gene>
<evidence type="ECO:0000313" key="1">
    <source>
        <dbReference type="EMBL" id="KRZ55017.1"/>
    </source>
</evidence>
<reference evidence="1 2" key="1">
    <citation type="submission" date="2015-05" db="EMBL/GenBank/DDBJ databases">
        <title>Evolution of Trichinella species and genotypes.</title>
        <authorList>
            <person name="Korhonen P.K."/>
            <person name="Edoardo P."/>
            <person name="Giuseppe L.R."/>
            <person name="Gasser R.B."/>
        </authorList>
    </citation>
    <scope>NUCLEOTIDE SEQUENCE [LARGE SCALE GENOMIC DNA]</scope>
    <source>
        <strain evidence="1">ISS10</strain>
    </source>
</reference>
<evidence type="ECO:0000313" key="2">
    <source>
        <dbReference type="Proteomes" id="UP000054721"/>
    </source>
</evidence>
<protein>
    <submittedName>
        <fullName evidence="1">Uncharacterized protein</fullName>
    </submittedName>
</protein>
<organism evidence="1 2">
    <name type="scientific">Trichinella nativa</name>
    <dbReference type="NCBI Taxonomy" id="6335"/>
    <lineage>
        <taxon>Eukaryota</taxon>
        <taxon>Metazoa</taxon>
        <taxon>Ecdysozoa</taxon>
        <taxon>Nematoda</taxon>
        <taxon>Enoplea</taxon>
        <taxon>Dorylaimia</taxon>
        <taxon>Trichinellida</taxon>
        <taxon>Trichinellidae</taxon>
        <taxon>Trichinella</taxon>
    </lineage>
</organism>
<sequence>MNATHAGGGGGDSGAAPAASVVPVVVRLVDQQNHHFNCASVYVTLPGIQVCSKLGSIQTKQHIHNFFQKFLFPHHNYW</sequence>
<proteinExistence type="predicted"/>